<evidence type="ECO:0000259" key="4">
    <source>
        <dbReference type="Pfam" id="PF23643"/>
    </source>
</evidence>
<dbReference type="Pfam" id="PF06159">
    <property type="entry name" value="TRAPPC13_N"/>
    <property type="match status" value="1"/>
</dbReference>
<dbReference type="EMBL" id="JANBTW010000031">
    <property type="protein sequence ID" value="KAJ2677570.1"/>
    <property type="molecule type" value="Genomic_DNA"/>
</dbReference>
<evidence type="ECO:0000313" key="6">
    <source>
        <dbReference type="EMBL" id="KAJ2677570.1"/>
    </source>
</evidence>
<name>A0A9W8KWW1_9FUNG</name>
<evidence type="ECO:0000256" key="2">
    <source>
        <dbReference type="SAM" id="MobiDB-lite"/>
    </source>
</evidence>
<gene>
    <name evidence="6" type="ORF">GGI25_003090</name>
</gene>
<reference evidence="6" key="1">
    <citation type="submission" date="2022-07" db="EMBL/GenBank/DDBJ databases">
        <title>Phylogenomic reconstructions and comparative analyses of Kickxellomycotina fungi.</title>
        <authorList>
            <person name="Reynolds N.K."/>
            <person name="Stajich J.E."/>
            <person name="Barry K."/>
            <person name="Grigoriev I.V."/>
            <person name="Crous P."/>
            <person name="Smith M.E."/>
        </authorList>
    </citation>
    <scope>NUCLEOTIDE SEQUENCE</scope>
    <source>
        <strain evidence="6">NRRL 3115</strain>
    </source>
</reference>
<dbReference type="Proteomes" id="UP001151518">
    <property type="component" value="Unassembled WGS sequence"/>
</dbReference>
<evidence type="ECO:0000313" key="7">
    <source>
        <dbReference type="Proteomes" id="UP001151518"/>
    </source>
</evidence>
<feature type="region of interest" description="Disordered" evidence="2">
    <location>
        <begin position="125"/>
        <end position="146"/>
    </location>
</feature>
<comment type="caution">
    <text evidence="6">The sequence shown here is derived from an EMBL/GenBank/DDBJ whole genome shotgun (WGS) entry which is preliminary data.</text>
</comment>
<dbReference type="InterPro" id="IPR055428">
    <property type="entry name" value="TRAPPC13_C"/>
</dbReference>
<proteinExistence type="inferred from homology"/>
<dbReference type="OrthoDB" id="10250284at2759"/>
<dbReference type="Pfam" id="PF23643">
    <property type="entry name" value="TRAPPC13_C"/>
    <property type="match status" value="1"/>
</dbReference>
<feature type="domain" description="Trafficking protein particle complex subunit 13 C-terminal" evidence="4">
    <location>
        <begin position="346"/>
        <end position="438"/>
    </location>
</feature>
<comment type="similarity">
    <text evidence="1">Belongs to the TRAPPC13 family.</text>
</comment>
<dbReference type="AlphaFoldDB" id="A0A9W8KWW1"/>
<sequence>MTSLIRETHPLTLKVMRLSRPSLADTKQLPLDSGTSVIVQALQEAEQNRPTQSGLIYSDQHPPDAMYPLDGFQLSETLVLPRAFGTMYLGETFSAHLCLCNESSFVVREVSMRVLMQTATQQLPLFDSNDNSNSGGNVVEQQEDNKPKQLQAGQPLNLQVVHEIKELGAHILACTVTYLSAQGERRALQKSFKFQVSNPLVVKTKVNHLEKDVLLEVQVHNATQSTMALERLRFEPTSPFDAEDLNTTDGGISVWSGSLGFMQPGDVRQYLYRLRPQMPSGEMSVEQERTINYASALGKLDIVWRGAFGSVGRLQTSQLLRKSPGMFLIEVEDAHIVGKQKNDTGALEEPFVVRARVRNVSEHKMALLATLQPQKHPMVIPCGSAQHNLGEIGVGETREIDVKFLPLASGVQRIGAMVLADSISGYAREVGYLLDVFIAN</sequence>
<evidence type="ECO:0000256" key="1">
    <source>
        <dbReference type="ARBA" id="ARBA00010785"/>
    </source>
</evidence>
<feature type="compositionally biased region" description="Low complexity" evidence="2">
    <location>
        <begin position="127"/>
        <end position="137"/>
    </location>
</feature>
<evidence type="ECO:0000259" key="5">
    <source>
        <dbReference type="Pfam" id="PF23647"/>
    </source>
</evidence>
<accession>A0A9W8KWW1</accession>
<organism evidence="6 7">
    <name type="scientific">Coemansia spiralis</name>
    <dbReference type="NCBI Taxonomy" id="417178"/>
    <lineage>
        <taxon>Eukaryota</taxon>
        <taxon>Fungi</taxon>
        <taxon>Fungi incertae sedis</taxon>
        <taxon>Zoopagomycota</taxon>
        <taxon>Kickxellomycotina</taxon>
        <taxon>Kickxellomycetes</taxon>
        <taxon>Kickxellales</taxon>
        <taxon>Kickxellaceae</taxon>
        <taxon>Coemansia</taxon>
    </lineage>
</organism>
<evidence type="ECO:0000259" key="3">
    <source>
        <dbReference type="Pfam" id="PF06159"/>
    </source>
</evidence>
<dbReference type="InterPro" id="IPR055429">
    <property type="entry name" value="TRAPPC13_M"/>
</dbReference>
<dbReference type="PANTHER" id="PTHR13134:SF3">
    <property type="entry name" value="TRAFFICKING PROTEIN PARTICLE COMPLEX SUBUNIT 13"/>
    <property type="match status" value="1"/>
</dbReference>
<feature type="domain" description="Trafficking protein particle complex subunit 13 middle" evidence="5">
    <location>
        <begin position="201"/>
        <end position="324"/>
    </location>
</feature>
<protein>
    <submittedName>
        <fullName evidence="6">Uncharacterized protein</fullName>
    </submittedName>
</protein>
<dbReference type="Pfam" id="PF23647">
    <property type="entry name" value="TRAPPC13_M"/>
    <property type="match status" value="1"/>
</dbReference>
<dbReference type="GO" id="GO:1990072">
    <property type="term" value="C:TRAPPIII protein complex"/>
    <property type="evidence" value="ECO:0007669"/>
    <property type="project" value="TreeGrafter"/>
</dbReference>
<dbReference type="InterPro" id="IPR055427">
    <property type="entry name" value="TRAPPC13_N"/>
</dbReference>
<dbReference type="InterPro" id="IPR010378">
    <property type="entry name" value="TRAPPC13"/>
</dbReference>
<feature type="domain" description="Trafficking protein particle complex subunit 13 N-terminal" evidence="3">
    <location>
        <begin position="9"/>
        <end position="196"/>
    </location>
</feature>
<dbReference type="PANTHER" id="PTHR13134">
    <property type="entry name" value="TRAFFICKING PROTEIN PARTICLE COMPLEX SUBUNIT 13"/>
    <property type="match status" value="1"/>
</dbReference>